<dbReference type="EMBL" id="BAAAZA010000031">
    <property type="protein sequence ID" value="GAA3893858.1"/>
    <property type="molecule type" value="Genomic_DNA"/>
</dbReference>
<feature type="region of interest" description="Disordered" evidence="1">
    <location>
        <begin position="41"/>
        <end position="71"/>
    </location>
</feature>
<feature type="compositionally biased region" description="Polar residues" evidence="1">
    <location>
        <begin position="48"/>
        <end position="57"/>
    </location>
</feature>
<reference evidence="3" key="1">
    <citation type="journal article" date="2019" name="Int. J. Syst. Evol. Microbiol.">
        <title>The Global Catalogue of Microorganisms (GCM) 10K type strain sequencing project: providing services to taxonomists for standard genome sequencing and annotation.</title>
        <authorList>
            <consortium name="The Broad Institute Genomics Platform"/>
            <consortium name="The Broad Institute Genome Sequencing Center for Infectious Disease"/>
            <person name="Wu L."/>
            <person name="Ma J."/>
        </authorList>
    </citation>
    <scope>NUCLEOTIDE SEQUENCE [LARGE SCALE GENOMIC DNA]</scope>
    <source>
        <strain evidence="3">JCM 16578</strain>
    </source>
</reference>
<organism evidence="2 3">
    <name type="scientific">Streptomyces lannensis</name>
    <dbReference type="NCBI Taxonomy" id="766498"/>
    <lineage>
        <taxon>Bacteria</taxon>
        <taxon>Bacillati</taxon>
        <taxon>Actinomycetota</taxon>
        <taxon>Actinomycetes</taxon>
        <taxon>Kitasatosporales</taxon>
        <taxon>Streptomycetaceae</taxon>
        <taxon>Streptomyces</taxon>
    </lineage>
</organism>
<keyword evidence="3" id="KW-1185">Reference proteome</keyword>
<proteinExistence type="predicted"/>
<protein>
    <recommendedName>
        <fullName evidence="4">Lipoprotein</fullName>
    </recommendedName>
</protein>
<accession>A0ABP7L4A3</accession>
<sequence>MHKPWPRRHPPADMGDGGNMNGLLGCVAGAVLLSAVACTAGGGPSRAKPSSRTSSTRAALPRAATADSGQVVDASRTNLTAKLSIKDLPGPHGMFTAAVGRSAATFVWESADGRLCSGSAATDGGFTSTSCVSDRRDTPFSVRPTLVPLLSTYTFAEVHVFGADREIVRAVTCNGRPVVVRRLPPVLDGRRALYAFALSEPTAGRVTVTVVRGRATATEHVELLGGHLRHKASCR</sequence>
<dbReference type="Proteomes" id="UP001501563">
    <property type="component" value="Unassembled WGS sequence"/>
</dbReference>
<evidence type="ECO:0000313" key="2">
    <source>
        <dbReference type="EMBL" id="GAA3893858.1"/>
    </source>
</evidence>
<gene>
    <name evidence="2" type="ORF">GCM10022207_72200</name>
</gene>
<evidence type="ECO:0008006" key="4">
    <source>
        <dbReference type="Google" id="ProtNLM"/>
    </source>
</evidence>
<evidence type="ECO:0000256" key="1">
    <source>
        <dbReference type="SAM" id="MobiDB-lite"/>
    </source>
</evidence>
<name>A0ABP7L4A3_9ACTN</name>
<evidence type="ECO:0000313" key="3">
    <source>
        <dbReference type="Proteomes" id="UP001501563"/>
    </source>
</evidence>
<comment type="caution">
    <text evidence="2">The sequence shown here is derived from an EMBL/GenBank/DDBJ whole genome shotgun (WGS) entry which is preliminary data.</text>
</comment>